<reference evidence="2" key="1">
    <citation type="submission" date="2023-06" db="EMBL/GenBank/DDBJ databases">
        <title>Draft Genome Sequences of Representative Paenibacillus Polymyxa, Bacillus cereus, Fictibacillus sp., and Brevibacillus agri Strains Isolated from Amazonian Dark Earth.</title>
        <authorList>
            <person name="Pellegrinetti T.A."/>
            <person name="Cunha I.C.M."/>
            <person name="Chaves M.G."/>
            <person name="Freitas A.S."/>
            <person name="Silva A.V.R."/>
            <person name="Tsai S.M."/>
            <person name="Mendes L.W."/>
        </authorList>
    </citation>
    <scope>NUCLEOTIDE SEQUENCE</scope>
    <source>
        <strain evidence="2">CENA-BCM004</strain>
    </source>
</reference>
<dbReference type="PANTHER" id="PTHR11614">
    <property type="entry name" value="PHOSPHOLIPASE-RELATED"/>
    <property type="match status" value="1"/>
</dbReference>
<comment type="caution">
    <text evidence="2">The sequence shown here is derived from an EMBL/GenBank/DDBJ whole genome shotgun (WGS) entry which is preliminary data.</text>
</comment>
<evidence type="ECO:0000313" key="3">
    <source>
        <dbReference type="Proteomes" id="UP001168694"/>
    </source>
</evidence>
<name>A0ABT8EB32_9BACL</name>
<dbReference type="EMBL" id="JAUHLN010000004">
    <property type="protein sequence ID" value="MDN4075135.1"/>
    <property type="molecule type" value="Genomic_DNA"/>
</dbReference>
<feature type="domain" description="Serine aminopeptidase S33" evidence="1">
    <location>
        <begin position="160"/>
        <end position="232"/>
    </location>
</feature>
<keyword evidence="3" id="KW-1185">Reference proteome</keyword>
<dbReference type="InterPro" id="IPR051044">
    <property type="entry name" value="MAG_DAG_Lipase"/>
</dbReference>
<gene>
    <name evidence="2" type="ORF">QYF49_19375</name>
</gene>
<organism evidence="2 3">
    <name type="scientific">Fictibacillus terranigra</name>
    <dbReference type="NCBI Taxonomy" id="3058424"/>
    <lineage>
        <taxon>Bacteria</taxon>
        <taxon>Bacillati</taxon>
        <taxon>Bacillota</taxon>
        <taxon>Bacilli</taxon>
        <taxon>Bacillales</taxon>
        <taxon>Fictibacillaceae</taxon>
        <taxon>Fictibacillus</taxon>
    </lineage>
</organism>
<keyword evidence="2" id="KW-0378">Hydrolase</keyword>
<dbReference type="Proteomes" id="UP001168694">
    <property type="component" value="Unassembled WGS sequence"/>
</dbReference>
<protein>
    <submittedName>
        <fullName evidence="2">Alpha/beta fold hydrolase</fullName>
    </submittedName>
</protein>
<dbReference type="RefSeq" id="WP_290401242.1">
    <property type="nucleotide sequence ID" value="NZ_JAUHLN010000004.1"/>
</dbReference>
<dbReference type="InterPro" id="IPR012354">
    <property type="entry name" value="Esterase_lipase"/>
</dbReference>
<dbReference type="InterPro" id="IPR022742">
    <property type="entry name" value="Hydrolase_4"/>
</dbReference>
<proteinExistence type="predicted"/>
<dbReference type="Gene3D" id="3.40.50.1820">
    <property type="entry name" value="alpha/beta hydrolase"/>
    <property type="match status" value="1"/>
</dbReference>
<accession>A0ABT8EB32</accession>
<dbReference type="GO" id="GO:0016787">
    <property type="term" value="F:hydrolase activity"/>
    <property type="evidence" value="ECO:0007669"/>
    <property type="project" value="UniProtKB-KW"/>
</dbReference>
<feature type="domain" description="Serine aminopeptidase S33" evidence="1">
    <location>
        <begin position="26"/>
        <end position="136"/>
    </location>
</feature>
<sequence>MEDRALQYPVLKDAQPFYFEGSHVGILVSHGFTGSTQSMLPLGRAYAEAGYTVCGPRLKGHGTHYEDMEQSNYQDWVASVEEGYQWLKERCDTIYVTGLSMGGTLTLYLAEKYPEIKGIIPINAAVEIPEMEPLKDAAEPRFLDAIGSDIKKEGVLELAYEKTPVQSVKEILKLMEEVKDQLDRITCPAFIFVSEEDHVVPPLNSQLIFERISSEDKELFYMSDSYHVATLDHDQEAIIENTLAFIQRQLGKS</sequence>
<dbReference type="Pfam" id="PF12146">
    <property type="entry name" value="Hydrolase_4"/>
    <property type="match status" value="2"/>
</dbReference>
<evidence type="ECO:0000313" key="2">
    <source>
        <dbReference type="EMBL" id="MDN4075135.1"/>
    </source>
</evidence>
<dbReference type="SUPFAM" id="SSF53474">
    <property type="entry name" value="alpha/beta-Hydrolases"/>
    <property type="match status" value="1"/>
</dbReference>
<evidence type="ECO:0000259" key="1">
    <source>
        <dbReference type="Pfam" id="PF12146"/>
    </source>
</evidence>
<dbReference type="InterPro" id="IPR029058">
    <property type="entry name" value="AB_hydrolase_fold"/>
</dbReference>
<dbReference type="PIRSF" id="PIRSF017388">
    <property type="entry name" value="Esterase_lipase"/>
    <property type="match status" value="1"/>
</dbReference>